<gene>
    <name evidence="18" type="ORF">PROFUN_13970</name>
</gene>
<dbReference type="InterPro" id="IPR012334">
    <property type="entry name" value="Pectin_lyas_fold"/>
</dbReference>
<keyword evidence="6" id="KW-0808">Transferase</keyword>
<dbReference type="SMART" id="SM00710">
    <property type="entry name" value="PbH1"/>
    <property type="match status" value="15"/>
</dbReference>
<keyword evidence="15" id="KW-0812">Transmembrane</keyword>
<evidence type="ECO:0000256" key="10">
    <source>
        <dbReference type="ARBA" id="ARBA00022840"/>
    </source>
</evidence>
<evidence type="ECO:0000256" key="14">
    <source>
        <dbReference type="PROSITE-ProRule" id="PRU10141"/>
    </source>
</evidence>
<protein>
    <submittedName>
        <fullName evidence="18">Serine/threonine-protein kinase CTR1-like</fullName>
    </submittedName>
</protein>
<dbReference type="PANTHER" id="PTHR24416">
    <property type="entry name" value="TYROSINE-PROTEIN KINASE RECEPTOR"/>
    <property type="match status" value="1"/>
</dbReference>
<dbReference type="SUPFAM" id="SSF51126">
    <property type="entry name" value="Pectin lyase-like"/>
    <property type="match status" value="5"/>
</dbReference>
<feature type="signal peptide" evidence="16">
    <location>
        <begin position="1"/>
        <end position="23"/>
    </location>
</feature>
<dbReference type="InterPro" id="IPR006626">
    <property type="entry name" value="PbH1"/>
</dbReference>
<dbReference type="PRINTS" id="PR00109">
    <property type="entry name" value="TYRKINASE"/>
</dbReference>
<evidence type="ECO:0000256" key="2">
    <source>
        <dbReference type="ARBA" id="ARBA00004196"/>
    </source>
</evidence>
<dbReference type="SMART" id="SM00219">
    <property type="entry name" value="TyrKc"/>
    <property type="match status" value="1"/>
</dbReference>
<dbReference type="PROSITE" id="PS00107">
    <property type="entry name" value="PROTEIN_KINASE_ATP"/>
    <property type="match status" value="1"/>
</dbReference>
<dbReference type="GO" id="GO:0043235">
    <property type="term" value="C:receptor complex"/>
    <property type="evidence" value="ECO:0007669"/>
    <property type="project" value="TreeGrafter"/>
</dbReference>
<dbReference type="STRING" id="1890364.A0A2P6N2P3"/>
<dbReference type="PROSITE" id="PS00109">
    <property type="entry name" value="PROTEIN_KINASE_TYR"/>
    <property type="match status" value="1"/>
</dbReference>
<feature type="domain" description="Protein kinase" evidence="17">
    <location>
        <begin position="1380"/>
        <end position="1628"/>
    </location>
</feature>
<evidence type="ECO:0000256" key="16">
    <source>
        <dbReference type="SAM" id="SignalP"/>
    </source>
</evidence>
<dbReference type="GO" id="GO:0004714">
    <property type="term" value="F:transmembrane receptor protein tyrosine kinase activity"/>
    <property type="evidence" value="ECO:0007669"/>
    <property type="project" value="UniProtKB-EC"/>
</dbReference>
<evidence type="ECO:0000256" key="1">
    <source>
        <dbReference type="ARBA" id="ARBA00004167"/>
    </source>
</evidence>
<dbReference type="GO" id="GO:0005886">
    <property type="term" value="C:plasma membrane"/>
    <property type="evidence" value="ECO:0007669"/>
    <property type="project" value="TreeGrafter"/>
</dbReference>
<dbReference type="Pfam" id="PF07714">
    <property type="entry name" value="PK_Tyr_Ser-Thr"/>
    <property type="match status" value="1"/>
</dbReference>
<dbReference type="Proteomes" id="UP000241769">
    <property type="component" value="Unassembled WGS sequence"/>
</dbReference>
<dbReference type="InterPro" id="IPR011009">
    <property type="entry name" value="Kinase-like_dom_sf"/>
</dbReference>
<reference evidence="18 19" key="1">
    <citation type="journal article" date="2018" name="Genome Biol. Evol.">
        <title>Multiple Roots of Fruiting Body Formation in Amoebozoa.</title>
        <authorList>
            <person name="Hillmann F."/>
            <person name="Forbes G."/>
            <person name="Novohradska S."/>
            <person name="Ferling I."/>
            <person name="Riege K."/>
            <person name="Groth M."/>
            <person name="Westermann M."/>
            <person name="Marz M."/>
            <person name="Spaller T."/>
            <person name="Winckler T."/>
            <person name="Schaap P."/>
            <person name="Glockner G."/>
        </authorList>
    </citation>
    <scope>NUCLEOTIDE SEQUENCE [LARGE SCALE GENOMIC DNA]</scope>
    <source>
        <strain evidence="18 19">Jena</strain>
    </source>
</reference>
<keyword evidence="15" id="KW-1133">Transmembrane helix</keyword>
<dbReference type="InterPro" id="IPR001245">
    <property type="entry name" value="Ser-Thr/Tyr_kinase_cat_dom"/>
</dbReference>
<evidence type="ECO:0000256" key="6">
    <source>
        <dbReference type="ARBA" id="ARBA00022679"/>
    </source>
</evidence>
<comment type="subcellular location">
    <subcellularLocation>
        <location evidence="2">Cell envelope</location>
    </subcellularLocation>
    <subcellularLocation>
        <location evidence="3">Cell outer membrane</location>
    </subcellularLocation>
    <subcellularLocation>
        <location evidence="1">Membrane</location>
        <topology evidence="1">Single-pass membrane protein</topology>
    </subcellularLocation>
    <subcellularLocation>
        <location evidence="4">Secreted</location>
    </subcellularLocation>
</comment>
<evidence type="ECO:0000256" key="9">
    <source>
        <dbReference type="ARBA" id="ARBA00022777"/>
    </source>
</evidence>
<keyword evidence="5" id="KW-0964">Secreted</keyword>
<name>A0A2P6N2P3_9EUKA</name>
<feature type="chain" id="PRO_5015200391" evidence="16">
    <location>
        <begin position="24"/>
        <end position="1654"/>
    </location>
</feature>
<dbReference type="InterPro" id="IPR011050">
    <property type="entry name" value="Pectin_lyase_fold/virulence"/>
</dbReference>
<evidence type="ECO:0000256" key="11">
    <source>
        <dbReference type="ARBA" id="ARBA00023136"/>
    </source>
</evidence>
<dbReference type="CDD" id="cd13999">
    <property type="entry name" value="STKc_MAP3K-like"/>
    <property type="match status" value="1"/>
</dbReference>
<evidence type="ECO:0000313" key="19">
    <source>
        <dbReference type="Proteomes" id="UP000241769"/>
    </source>
</evidence>
<dbReference type="PANTHER" id="PTHR24416:SF611">
    <property type="entry name" value="TYROSINE-PROTEIN KINASE TRANSMEMBRANE RECEPTOR ROR"/>
    <property type="match status" value="1"/>
</dbReference>
<keyword evidence="11 15" id="KW-0472">Membrane</keyword>
<evidence type="ECO:0000256" key="4">
    <source>
        <dbReference type="ARBA" id="ARBA00004613"/>
    </source>
</evidence>
<evidence type="ECO:0000256" key="7">
    <source>
        <dbReference type="ARBA" id="ARBA00022729"/>
    </source>
</evidence>
<comment type="caution">
    <text evidence="18">The sequence shown here is derived from an EMBL/GenBank/DDBJ whole genome shotgun (WGS) entry which is preliminary data.</text>
</comment>
<keyword evidence="7 16" id="KW-0732">Signal</keyword>
<sequence>MQDTTRLSSLVFCVLCLFSSCLSARYSITTVGDITTAWNDILANKDASPVLQFNADIILGSSTPLTLNGTSANNQIVTLQGSGTVLTNLTFAFNTIGTLILSGLIFTSFTSQVPIIQYSGAKSGVYDCTFSQIKTAGRALDFGSSTLQMNRTLFHGNVMSDALVFAGHTTAYNCSFTSMYGSHIFWSNPVNGPANLSVSQCSFQGNIVASESNSFKYEIIKVGIFFGSWNAMEMTCSNFNFNIITDGMTYGYGANNLIFSGNTFTDTNFTSSMVTLTFGVATQFLVKNNTFYRSFTQGVLFSIGSPQKISITDTLFIGGRQSGFIKTSVPGDLQNQLYHLFYPSATTVPPLNLFFQNVQIDHTTGTVLYLPYTADVIIDRCVLSDVDTSSAPIYINSTGSITITGSSFSDIVQTSRSIFFLAAYSVSIYNSSFQNTSTLPALSDTSGCICLDTNVRFLDVRNSTFREMQTMYSVFFDLDVVSASFVGNSFVSVYGGIWTARTTGLHGSNLIIYIQSCTFQKVTHAVLATYILNVISSVYVDNCTVDQFGGGIQVISLIKNEFNITRTSFTNGILQSIGQYAIYSRAASYLTFSDITLQNITSIESLVYLSIGTSVNATVHNARVTHCTAPNGIYTHEDVSQGNTAFALRFSGLYFDSFVGTGATSASLNLAHYSTQYLEISGSSFLDGTYSSCIISTNILEQFTMSGNYWKNNAAVQGGALNIPLLVKEMAVNNCTFSSNRAEQKGGAISISGSITVLSMQNVTFLNNSAQDSGGAFYYSTAIYGASSPTTSLGFTAVGNRATTQGGFVFNLVGEKIVLDHGSIYNNTCEGPGGVIVLNPSLRVDQFRLSNSICQSNSAPYGGVMYVASTSLNELSIDNVTMKNESAILSGGAIAIRYSARIQHLRISRSSISGRAALRGGSIYIEPGVTEMILSDSIISGSALYSGGGLYMMGSYQNITWSNVTFSGCDSPLGGGLSIDASVNYQQWNTRDVRFEDNYAEQYGGGMYNAMNGAFSLIGTSFVRNTGGKLVSGAGYYSSVPFNLTVSHCSFTNNSAFNGALYVTRSTNIFITDSTFEGNSASNGGSISLNGNRMNYITRTEVSASSANSGGGIYLNGGITYISENNIHGNTAAQGGGVYISGSGSQVSISLSNLTLNTASVMGGGIYCSLPLGKKRGEVSAVNVTQSIMEQNEATMGGGMMIDNNGGELWVNVEDSQMIANKAQQGAAVALAGNLHMERTAVSRGESSNGQLLYASSNSTAEGHSNTLNQQSLSTASNALLITLGDFSSSPLVCSNGTIQQRNTSRTCVMNENEVKPTLSDRSIMAIAVGAGGGALLLVLVIAFILFRRSSAKRRNGIPMETLVLKSDELKKATIPYSDIKNFVKIGEGAFGVVYSAEWRNLTVAMKQLQNQRTTQKQFDEFLQEVDIIRRLRPHPNVVLFIGITVQPDPISLITEFCSEGDLFNFLKKNRVDVALGLLHLHQEKIIHRDLATRNILLSSDLVCKVSDFGLSREQQEGVDVSKTTSTVGPLKWMAPEAIRSQQYSTQSDVYSFGIVIWEILNEQEPYPGVTSMEAAISVVNDGLRPHLEEQAELQDLNKMMRACWQSEPGKRPTMLHLGALMKGDPMPKETFGTQASSHSGTSYDVINLEATGD</sequence>
<dbReference type="InterPro" id="IPR003368">
    <property type="entry name" value="POMP_repeat"/>
</dbReference>
<dbReference type="GO" id="GO:0005576">
    <property type="term" value="C:extracellular region"/>
    <property type="evidence" value="ECO:0007669"/>
    <property type="project" value="UniProtKB-SubCell"/>
</dbReference>
<keyword evidence="10 14" id="KW-0067">ATP-binding</keyword>
<keyword evidence="9 18" id="KW-0418">Kinase</keyword>
<dbReference type="InterPro" id="IPR008266">
    <property type="entry name" value="Tyr_kinase_AS"/>
</dbReference>
<dbReference type="GO" id="GO:0005524">
    <property type="term" value="F:ATP binding"/>
    <property type="evidence" value="ECO:0007669"/>
    <property type="project" value="UniProtKB-UniRule"/>
</dbReference>
<dbReference type="OrthoDB" id="339325at2759"/>
<proteinExistence type="predicted"/>
<accession>A0A2P6N2P3</accession>
<keyword evidence="8 14" id="KW-0547">Nucleotide-binding</keyword>
<feature type="binding site" evidence="14">
    <location>
        <position position="1407"/>
    </location>
    <ligand>
        <name>ATP</name>
        <dbReference type="ChEBI" id="CHEBI:30616"/>
    </ligand>
</feature>
<dbReference type="InParanoid" id="A0A2P6N2P3"/>
<evidence type="ECO:0000313" key="18">
    <source>
        <dbReference type="EMBL" id="PRP78217.1"/>
    </source>
</evidence>
<dbReference type="InterPro" id="IPR020635">
    <property type="entry name" value="Tyr_kinase_cat_dom"/>
</dbReference>
<evidence type="ECO:0000256" key="5">
    <source>
        <dbReference type="ARBA" id="ARBA00022525"/>
    </source>
</evidence>
<dbReference type="PROSITE" id="PS50011">
    <property type="entry name" value="PROTEIN_KINASE_DOM"/>
    <property type="match status" value="1"/>
</dbReference>
<dbReference type="Gene3D" id="2.160.20.10">
    <property type="entry name" value="Single-stranded right-handed beta-helix, Pectin lyase-like"/>
    <property type="match status" value="2"/>
</dbReference>
<dbReference type="Gene3D" id="1.10.510.10">
    <property type="entry name" value="Transferase(Phosphotransferase) domain 1"/>
    <property type="match status" value="1"/>
</dbReference>
<organism evidence="18 19">
    <name type="scientific">Planoprotostelium fungivorum</name>
    <dbReference type="NCBI Taxonomy" id="1890364"/>
    <lineage>
        <taxon>Eukaryota</taxon>
        <taxon>Amoebozoa</taxon>
        <taxon>Evosea</taxon>
        <taxon>Variosea</taxon>
        <taxon>Cavosteliida</taxon>
        <taxon>Cavosteliaceae</taxon>
        <taxon>Planoprotostelium</taxon>
    </lineage>
</organism>
<dbReference type="EMBL" id="MDYQ01000235">
    <property type="protein sequence ID" value="PRP78217.1"/>
    <property type="molecule type" value="Genomic_DNA"/>
</dbReference>
<dbReference type="InterPro" id="IPR050122">
    <property type="entry name" value="RTK"/>
</dbReference>
<dbReference type="NCBIfam" id="TIGR01376">
    <property type="entry name" value="POMP_repeat"/>
    <property type="match status" value="1"/>
</dbReference>
<dbReference type="FunFam" id="3.30.200.20:FF:000180">
    <property type="entry name" value="serine/threonine-protein kinase STY46-like"/>
    <property type="match status" value="1"/>
</dbReference>
<dbReference type="InterPro" id="IPR017441">
    <property type="entry name" value="Protein_kinase_ATP_BS"/>
</dbReference>
<comment type="catalytic activity">
    <reaction evidence="13">
        <text>L-tyrosyl-[protein] + ATP = O-phospho-L-tyrosyl-[protein] + ADP + H(+)</text>
        <dbReference type="Rhea" id="RHEA:10596"/>
        <dbReference type="Rhea" id="RHEA-COMP:10136"/>
        <dbReference type="Rhea" id="RHEA-COMP:20101"/>
        <dbReference type="ChEBI" id="CHEBI:15378"/>
        <dbReference type="ChEBI" id="CHEBI:30616"/>
        <dbReference type="ChEBI" id="CHEBI:46858"/>
        <dbReference type="ChEBI" id="CHEBI:61978"/>
        <dbReference type="ChEBI" id="CHEBI:456216"/>
        <dbReference type="EC" id="2.7.10.1"/>
    </reaction>
</comment>
<dbReference type="InterPro" id="IPR000719">
    <property type="entry name" value="Prot_kinase_dom"/>
</dbReference>
<evidence type="ECO:0000256" key="8">
    <source>
        <dbReference type="ARBA" id="ARBA00022741"/>
    </source>
</evidence>
<feature type="transmembrane region" description="Helical" evidence="15">
    <location>
        <begin position="1324"/>
        <end position="1347"/>
    </location>
</feature>
<evidence type="ECO:0000256" key="12">
    <source>
        <dbReference type="ARBA" id="ARBA00023237"/>
    </source>
</evidence>
<evidence type="ECO:0000256" key="13">
    <source>
        <dbReference type="ARBA" id="ARBA00051243"/>
    </source>
</evidence>
<dbReference type="PROSITE" id="PS51257">
    <property type="entry name" value="PROKAR_LIPOPROTEIN"/>
    <property type="match status" value="1"/>
</dbReference>
<keyword evidence="19" id="KW-1185">Reference proteome</keyword>
<keyword evidence="12" id="KW-0998">Cell outer membrane</keyword>
<evidence type="ECO:0000259" key="17">
    <source>
        <dbReference type="PROSITE" id="PS50011"/>
    </source>
</evidence>
<evidence type="ECO:0000256" key="15">
    <source>
        <dbReference type="SAM" id="Phobius"/>
    </source>
</evidence>
<dbReference type="SUPFAM" id="SSF56112">
    <property type="entry name" value="Protein kinase-like (PK-like)"/>
    <property type="match status" value="1"/>
</dbReference>
<evidence type="ECO:0000256" key="3">
    <source>
        <dbReference type="ARBA" id="ARBA00004442"/>
    </source>
</evidence>
<dbReference type="GO" id="GO:0007169">
    <property type="term" value="P:cell surface receptor protein tyrosine kinase signaling pathway"/>
    <property type="evidence" value="ECO:0007669"/>
    <property type="project" value="TreeGrafter"/>
</dbReference>